<dbReference type="EMBL" id="BAAATZ010000033">
    <property type="protein sequence ID" value="GAA2736650.1"/>
    <property type="molecule type" value="Genomic_DNA"/>
</dbReference>
<dbReference type="RefSeq" id="WP_344456321.1">
    <property type="nucleotide sequence ID" value="NZ_BAAATZ010000033.1"/>
</dbReference>
<dbReference type="InterPro" id="IPR016163">
    <property type="entry name" value="Ald_DH_C"/>
</dbReference>
<reference evidence="6 7" key="1">
    <citation type="journal article" date="2019" name="Int. J. Syst. Evol. Microbiol.">
        <title>The Global Catalogue of Microorganisms (GCM) 10K type strain sequencing project: providing services to taxonomists for standard genome sequencing and annotation.</title>
        <authorList>
            <consortium name="The Broad Institute Genomics Platform"/>
            <consortium name="The Broad Institute Genome Sequencing Center for Infectious Disease"/>
            <person name="Wu L."/>
            <person name="Ma J."/>
        </authorList>
    </citation>
    <scope>NUCLEOTIDE SEQUENCE [LARGE SCALE GENOMIC DNA]</scope>
    <source>
        <strain evidence="6 7">JCM 8201</strain>
    </source>
</reference>
<feature type="active site" evidence="3">
    <location>
        <position position="248"/>
    </location>
</feature>
<keyword evidence="2 4" id="KW-0560">Oxidoreductase</keyword>
<feature type="domain" description="Aldehyde dehydrogenase" evidence="5">
    <location>
        <begin position="17"/>
        <end position="472"/>
    </location>
</feature>
<sequence>MEQMDLFIGGALTGAKEGEATDVVEAATGEVMGRVMLGGAADIDAAVTAAEAASASWAARDPRERADVLVRFADHLTARAVETATLVSRQNGMPITLSTGANGYFPGLVLRYYAGLVRDAGEPDVRPGMRGTRTRVERTPIGVVGAITPWNYPQTLAAMKYAPALAAGCAVVLKPPPETALDAYVLAEAAEAAGLPPGVLNIVPGGRDAGARLVAHPGVAKVAFTGSTAAGRAIGAVCGELLKPVTLELGGKSAAILLDDVDLASYLGMLPRVSLPNAGQTCHSSTRILAPRARYDEVVDAVTDTVRGLVVGDPLDRATQIGPMVSAAHRGRVLDHIDVGRAEGARLTTGGGVPADREAGWFVEPTVFADVDNSWRIAQEEIFGPVLCVIPYDDEEDAVRIANDSDYGLAGTVWTSDEERGVAVARRVHTGSIGVNHFGLDPAAPFGGWKASGLGTELGPEGLEAYRRPKSIYLPAGSRERTRKDPV</sequence>
<evidence type="ECO:0000313" key="7">
    <source>
        <dbReference type="Proteomes" id="UP001501842"/>
    </source>
</evidence>
<dbReference type="CDD" id="cd07139">
    <property type="entry name" value="ALDH_AldA-Rv0768"/>
    <property type="match status" value="1"/>
</dbReference>
<comment type="caution">
    <text evidence="6">The sequence shown here is derived from an EMBL/GenBank/DDBJ whole genome shotgun (WGS) entry which is preliminary data.</text>
</comment>
<evidence type="ECO:0000256" key="1">
    <source>
        <dbReference type="ARBA" id="ARBA00009986"/>
    </source>
</evidence>
<dbReference type="Gene3D" id="3.40.309.10">
    <property type="entry name" value="Aldehyde Dehydrogenase, Chain A, domain 2"/>
    <property type="match status" value="1"/>
</dbReference>
<accession>A0ABN3UPI2</accession>
<organism evidence="6 7">
    <name type="scientific">Actinocorallia aurantiaca</name>
    <dbReference type="NCBI Taxonomy" id="46204"/>
    <lineage>
        <taxon>Bacteria</taxon>
        <taxon>Bacillati</taxon>
        <taxon>Actinomycetota</taxon>
        <taxon>Actinomycetes</taxon>
        <taxon>Streptosporangiales</taxon>
        <taxon>Thermomonosporaceae</taxon>
        <taxon>Actinocorallia</taxon>
    </lineage>
</organism>
<dbReference type="SUPFAM" id="SSF53720">
    <property type="entry name" value="ALDH-like"/>
    <property type="match status" value="1"/>
</dbReference>
<dbReference type="PANTHER" id="PTHR42804:SF1">
    <property type="entry name" value="ALDEHYDE DEHYDROGENASE-RELATED"/>
    <property type="match status" value="1"/>
</dbReference>
<evidence type="ECO:0000256" key="4">
    <source>
        <dbReference type="RuleBase" id="RU003345"/>
    </source>
</evidence>
<evidence type="ECO:0000256" key="3">
    <source>
        <dbReference type="PROSITE-ProRule" id="PRU10007"/>
    </source>
</evidence>
<gene>
    <name evidence="6" type="ORF">GCM10010439_64260</name>
</gene>
<dbReference type="InterPro" id="IPR016162">
    <property type="entry name" value="Ald_DH_N"/>
</dbReference>
<evidence type="ECO:0000313" key="6">
    <source>
        <dbReference type="EMBL" id="GAA2736650.1"/>
    </source>
</evidence>
<dbReference type="InterPro" id="IPR016161">
    <property type="entry name" value="Ald_DH/histidinol_DH"/>
</dbReference>
<comment type="similarity">
    <text evidence="1 4">Belongs to the aldehyde dehydrogenase family.</text>
</comment>
<dbReference type="Proteomes" id="UP001501842">
    <property type="component" value="Unassembled WGS sequence"/>
</dbReference>
<name>A0ABN3UPI2_9ACTN</name>
<dbReference type="InterPro" id="IPR015590">
    <property type="entry name" value="Aldehyde_DH_dom"/>
</dbReference>
<evidence type="ECO:0000256" key="2">
    <source>
        <dbReference type="ARBA" id="ARBA00023002"/>
    </source>
</evidence>
<proteinExistence type="inferred from homology"/>
<dbReference type="Pfam" id="PF00171">
    <property type="entry name" value="Aldedh"/>
    <property type="match status" value="1"/>
</dbReference>
<dbReference type="PANTHER" id="PTHR42804">
    <property type="entry name" value="ALDEHYDE DEHYDROGENASE"/>
    <property type="match status" value="1"/>
</dbReference>
<keyword evidence="7" id="KW-1185">Reference proteome</keyword>
<evidence type="ECO:0000259" key="5">
    <source>
        <dbReference type="Pfam" id="PF00171"/>
    </source>
</evidence>
<dbReference type="InterPro" id="IPR029510">
    <property type="entry name" value="Ald_DH_CS_GLU"/>
</dbReference>
<dbReference type="PROSITE" id="PS00687">
    <property type="entry name" value="ALDEHYDE_DEHYDR_GLU"/>
    <property type="match status" value="1"/>
</dbReference>
<protein>
    <submittedName>
        <fullName evidence="6">Aldehyde dehydrogenase</fullName>
    </submittedName>
</protein>
<dbReference type="Gene3D" id="3.40.605.10">
    <property type="entry name" value="Aldehyde Dehydrogenase, Chain A, domain 1"/>
    <property type="match status" value="1"/>
</dbReference>